<evidence type="ECO:0000313" key="3">
    <source>
        <dbReference type="Proteomes" id="UP000008983"/>
    </source>
</evidence>
<protein>
    <submittedName>
        <fullName evidence="2">NLI interacting factor-like phosphatase family protein, putative</fullName>
        <ecNumber evidence="2">3.1.3.16</ecNumber>
    </submittedName>
</protein>
<dbReference type="PROSITE" id="PS50969">
    <property type="entry name" value="FCP1"/>
    <property type="match status" value="1"/>
</dbReference>
<dbReference type="OMA" id="GPNINEQ"/>
<dbReference type="EMBL" id="GL984361">
    <property type="protein sequence ID" value="EGR27383.1"/>
    <property type="molecule type" value="Genomic_DNA"/>
</dbReference>
<proteinExistence type="predicted"/>
<dbReference type="Proteomes" id="UP000008983">
    <property type="component" value="Unassembled WGS sequence"/>
</dbReference>
<dbReference type="EC" id="3.1.3.16" evidence="2"/>
<keyword evidence="3" id="KW-1185">Reference proteome</keyword>
<dbReference type="SMART" id="SM00577">
    <property type="entry name" value="CPDc"/>
    <property type="match status" value="1"/>
</dbReference>
<dbReference type="InterPro" id="IPR023214">
    <property type="entry name" value="HAD_sf"/>
</dbReference>
<name>G0R559_ICHMU</name>
<dbReference type="InterPro" id="IPR004274">
    <property type="entry name" value="FCP1_dom"/>
</dbReference>
<sequence length="345" mass="40386">MDKIYHFKGNSAQQSHLIHLNQDQVGFYSEEEVESPVLRQQPQVGKRNTFQQKPIEQKVIQFQPQNQQQFKPETRQKGITVIESDINQRKIAQQRDKQKELDNHPYRHLIFSEQINDETFKKHLQLTYRGLVYAKKCLKGPSDKFIQTKMVTVKDAKVPKGRTLLLDLDETLIHSCGLRENPDHVINAYENGQSSYQIGFRVRPYCKEFLETMVQYWDIYVFTASSPSYASAIVKFLDSEGKYINGILNRSNCMETKNGFFIKDLRILKGKDLKKMVIVDNLAHSFGFQIENGIPILEWFQDKKDTELKCLMNYLIEASQANDVRQFNTERLQLSQLAEYNFEQL</sequence>
<gene>
    <name evidence="2" type="ORF">IMG5_196530</name>
</gene>
<dbReference type="InterPro" id="IPR036412">
    <property type="entry name" value="HAD-like_sf"/>
</dbReference>
<evidence type="ECO:0000313" key="2">
    <source>
        <dbReference type="EMBL" id="EGR27383.1"/>
    </source>
</evidence>
<accession>G0R559</accession>
<dbReference type="GeneID" id="14903465"/>
<dbReference type="SUPFAM" id="SSF56784">
    <property type="entry name" value="HAD-like"/>
    <property type="match status" value="1"/>
</dbReference>
<dbReference type="PANTHER" id="PTHR12210">
    <property type="entry name" value="DULLARD PROTEIN PHOSPHATASE"/>
    <property type="match status" value="1"/>
</dbReference>
<dbReference type="GO" id="GO:0004722">
    <property type="term" value="F:protein serine/threonine phosphatase activity"/>
    <property type="evidence" value="ECO:0007669"/>
    <property type="project" value="UniProtKB-EC"/>
</dbReference>
<dbReference type="eggNOG" id="KOG1605">
    <property type="taxonomic scope" value="Eukaryota"/>
</dbReference>
<dbReference type="Gene3D" id="3.40.50.1000">
    <property type="entry name" value="HAD superfamily/HAD-like"/>
    <property type="match status" value="1"/>
</dbReference>
<dbReference type="InterPro" id="IPR050365">
    <property type="entry name" value="TIM50"/>
</dbReference>
<dbReference type="OrthoDB" id="277011at2759"/>
<dbReference type="STRING" id="857967.G0R559"/>
<dbReference type="NCBIfam" id="TIGR02251">
    <property type="entry name" value="HIF-SF_euk"/>
    <property type="match status" value="1"/>
</dbReference>
<dbReference type="RefSeq" id="XP_004024267.1">
    <property type="nucleotide sequence ID" value="XM_004024218.1"/>
</dbReference>
<dbReference type="AlphaFoldDB" id="G0R559"/>
<dbReference type="CDD" id="cd07521">
    <property type="entry name" value="HAD_FCP1-like"/>
    <property type="match status" value="1"/>
</dbReference>
<reference evidence="2 3" key="1">
    <citation type="submission" date="2011-07" db="EMBL/GenBank/DDBJ databases">
        <authorList>
            <person name="Coyne R."/>
            <person name="Brami D."/>
            <person name="Johnson J."/>
            <person name="Hostetler J."/>
            <person name="Hannick L."/>
            <person name="Clark T."/>
            <person name="Cassidy-Hanley D."/>
            <person name="Inman J."/>
        </authorList>
    </citation>
    <scope>NUCLEOTIDE SEQUENCE [LARGE SCALE GENOMIC DNA]</scope>
    <source>
        <strain evidence="2 3">G5</strain>
    </source>
</reference>
<dbReference type="FunFam" id="3.40.50.1000:FF:000121">
    <property type="entry name" value="Uncharacterized protein"/>
    <property type="match status" value="1"/>
</dbReference>
<evidence type="ECO:0000259" key="1">
    <source>
        <dbReference type="PROSITE" id="PS50969"/>
    </source>
</evidence>
<keyword evidence="2" id="KW-0378">Hydrolase</keyword>
<feature type="domain" description="FCP1 homology" evidence="1">
    <location>
        <begin position="157"/>
        <end position="318"/>
    </location>
</feature>
<dbReference type="InParanoid" id="G0R559"/>
<organism evidence="2 3">
    <name type="scientific">Ichthyophthirius multifiliis</name>
    <name type="common">White spot disease agent</name>
    <name type="synonym">Ich</name>
    <dbReference type="NCBI Taxonomy" id="5932"/>
    <lineage>
        <taxon>Eukaryota</taxon>
        <taxon>Sar</taxon>
        <taxon>Alveolata</taxon>
        <taxon>Ciliophora</taxon>
        <taxon>Intramacronucleata</taxon>
        <taxon>Oligohymenophorea</taxon>
        <taxon>Hymenostomatida</taxon>
        <taxon>Ophryoglenina</taxon>
        <taxon>Ichthyophthirius</taxon>
    </lineage>
</organism>
<dbReference type="InterPro" id="IPR011948">
    <property type="entry name" value="Dullard_phosphatase"/>
</dbReference>
<dbReference type="Pfam" id="PF03031">
    <property type="entry name" value="NIF"/>
    <property type="match status" value="1"/>
</dbReference>